<dbReference type="EMBL" id="JAOYFB010000039">
    <property type="protein sequence ID" value="KAK4028698.1"/>
    <property type="molecule type" value="Genomic_DNA"/>
</dbReference>
<organism evidence="2 3">
    <name type="scientific">Daphnia magna</name>
    <dbReference type="NCBI Taxonomy" id="35525"/>
    <lineage>
        <taxon>Eukaryota</taxon>
        <taxon>Metazoa</taxon>
        <taxon>Ecdysozoa</taxon>
        <taxon>Arthropoda</taxon>
        <taxon>Crustacea</taxon>
        <taxon>Branchiopoda</taxon>
        <taxon>Diplostraca</taxon>
        <taxon>Cladocera</taxon>
        <taxon>Anomopoda</taxon>
        <taxon>Daphniidae</taxon>
        <taxon>Daphnia</taxon>
    </lineage>
</organism>
<dbReference type="Proteomes" id="UP001234178">
    <property type="component" value="Unassembled WGS sequence"/>
</dbReference>
<evidence type="ECO:0000313" key="2">
    <source>
        <dbReference type="EMBL" id="KAK4028698.1"/>
    </source>
</evidence>
<name>A0ABR0AUA7_9CRUS</name>
<reference evidence="2 3" key="1">
    <citation type="journal article" date="2023" name="Nucleic Acids Res.">
        <title>The hologenome of Daphnia magna reveals possible DNA methylation and microbiome-mediated evolution of the host genome.</title>
        <authorList>
            <person name="Chaturvedi A."/>
            <person name="Li X."/>
            <person name="Dhandapani V."/>
            <person name="Marshall H."/>
            <person name="Kissane S."/>
            <person name="Cuenca-Cambronero M."/>
            <person name="Asole G."/>
            <person name="Calvet F."/>
            <person name="Ruiz-Romero M."/>
            <person name="Marangio P."/>
            <person name="Guigo R."/>
            <person name="Rago D."/>
            <person name="Mirbahai L."/>
            <person name="Eastwood N."/>
            <person name="Colbourne J.K."/>
            <person name="Zhou J."/>
            <person name="Mallon E."/>
            <person name="Orsini L."/>
        </authorList>
    </citation>
    <scope>NUCLEOTIDE SEQUENCE [LARGE SCALE GENOMIC DNA]</scope>
    <source>
        <strain evidence="2">LRV0_1</strain>
    </source>
</reference>
<proteinExistence type="predicted"/>
<feature type="region of interest" description="Disordered" evidence="1">
    <location>
        <begin position="85"/>
        <end position="112"/>
    </location>
</feature>
<accession>A0ABR0AUA7</accession>
<sequence length="112" mass="12735">MGHRHNSRINIGAGVSELCVKNPLAKPPEVSSHQAIVQISQYHRRRTVQGSHLPACITFTNVCNTYKRRDPQRLATRVHSTVSLSYSDRYEASTPKTSNKYSQDVRDGRMFH</sequence>
<evidence type="ECO:0000256" key="1">
    <source>
        <dbReference type="SAM" id="MobiDB-lite"/>
    </source>
</evidence>
<feature type="compositionally biased region" description="Basic and acidic residues" evidence="1">
    <location>
        <begin position="103"/>
        <end position="112"/>
    </location>
</feature>
<evidence type="ECO:0000313" key="3">
    <source>
        <dbReference type="Proteomes" id="UP001234178"/>
    </source>
</evidence>
<gene>
    <name evidence="2" type="ORF">OUZ56_021702</name>
</gene>
<keyword evidence="3" id="KW-1185">Reference proteome</keyword>
<comment type="caution">
    <text evidence="2">The sequence shown here is derived from an EMBL/GenBank/DDBJ whole genome shotgun (WGS) entry which is preliminary data.</text>
</comment>
<protein>
    <submittedName>
        <fullName evidence="2">Uncharacterized protein</fullName>
    </submittedName>
</protein>